<feature type="non-terminal residue" evidence="1">
    <location>
        <position position="23"/>
    </location>
</feature>
<dbReference type="EMBL" id="UINC01161821">
    <property type="protein sequence ID" value="SVD61227.1"/>
    <property type="molecule type" value="Genomic_DNA"/>
</dbReference>
<evidence type="ECO:0000313" key="1">
    <source>
        <dbReference type="EMBL" id="SVD61227.1"/>
    </source>
</evidence>
<accession>A0A382WQT7</accession>
<sequence length="23" mass="2635">PVILLINRFLILSLLLNIKSVQD</sequence>
<reference evidence="1" key="1">
    <citation type="submission" date="2018-05" db="EMBL/GenBank/DDBJ databases">
        <authorList>
            <person name="Lanie J.A."/>
            <person name="Ng W.-L."/>
            <person name="Kazmierczak K.M."/>
            <person name="Andrzejewski T.M."/>
            <person name="Davidsen T.M."/>
            <person name="Wayne K.J."/>
            <person name="Tettelin H."/>
            <person name="Glass J.I."/>
            <person name="Rusch D."/>
            <person name="Podicherti R."/>
            <person name="Tsui H.-C.T."/>
            <person name="Winkler M.E."/>
        </authorList>
    </citation>
    <scope>NUCLEOTIDE SEQUENCE</scope>
</reference>
<name>A0A382WQT7_9ZZZZ</name>
<feature type="non-terminal residue" evidence="1">
    <location>
        <position position="1"/>
    </location>
</feature>
<dbReference type="AlphaFoldDB" id="A0A382WQT7"/>
<gene>
    <name evidence="1" type="ORF">METZ01_LOCUS414081</name>
</gene>
<proteinExistence type="predicted"/>
<organism evidence="1">
    <name type="scientific">marine metagenome</name>
    <dbReference type="NCBI Taxonomy" id="408172"/>
    <lineage>
        <taxon>unclassified sequences</taxon>
        <taxon>metagenomes</taxon>
        <taxon>ecological metagenomes</taxon>
    </lineage>
</organism>
<protein>
    <submittedName>
        <fullName evidence="1">Uncharacterized protein</fullName>
    </submittedName>
</protein>